<dbReference type="Gene3D" id="3.30.70.2450">
    <property type="match status" value="1"/>
</dbReference>
<dbReference type="RefSeq" id="WP_202953545.1">
    <property type="nucleotide sequence ID" value="NZ_JAPCID010000060.1"/>
</dbReference>
<keyword evidence="3" id="KW-0274">FAD</keyword>
<dbReference type="Proteomes" id="UP001147700">
    <property type="component" value="Unassembled WGS sequence"/>
</dbReference>
<dbReference type="Pfam" id="PF01494">
    <property type="entry name" value="FAD_binding_3"/>
    <property type="match status" value="1"/>
</dbReference>
<evidence type="ECO:0000256" key="2">
    <source>
        <dbReference type="ARBA" id="ARBA00022630"/>
    </source>
</evidence>
<dbReference type="PRINTS" id="PR00420">
    <property type="entry name" value="RNGMNOXGNASE"/>
</dbReference>
<name>A0ABT4RSM9_9ACTN</name>
<dbReference type="PANTHER" id="PTHR43004:SF19">
    <property type="entry name" value="BINDING MONOOXYGENASE, PUTATIVE (JCVI)-RELATED"/>
    <property type="match status" value="1"/>
</dbReference>
<evidence type="ECO:0000313" key="6">
    <source>
        <dbReference type="Proteomes" id="UP001147700"/>
    </source>
</evidence>
<dbReference type="PANTHER" id="PTHR43004">
    <property type="entry name" value="TRK SYSTEM POTASSIUM UPTAKE PROTEIN"/>
    <property type="match status" value="1"/>
</dbReference>
<dbReference type="Gene3D" id="3.50.50.60">
    <property type="entry name" value="FAD/NAD(P)-binding domain"/>
    <property type="match status" value="1"/>
</dbReference>
<proteinExistence type="predicted"/>
<evidence type="ECO:0000259" key="4">
    <source>
        <dbReference type="Pfam" id="PF01494"/>
    </source>
</evidence>
<dbReference type="Pfam" id="PF21274">
    <property type="entry name" value="Rng_hyd_C"/>
    <property type="match status" value="1"/>
</dbReference>
<dbReference type="NCBIfam" id="NF005303">
    <property type="entry name" value="PRK06834.1"/>
    <property type="match status" value="1"/>
</dbReference>
<keyword evidence="5" id="KW-0503">Monooxygenase</keyword>
<dbReference type="InterPro" id="IPR036188">
    <property type="entry name" value="FAD/NAD-bd_sf"/>
</dbReference>
<dbReference type="GO" id="GO:0004497">
    <property type="term" value="F:monooxygenase activity"/>
    <property type="evidence" value="ECO:0007669"/>
    <property type="project" value="UniProtKB-KW"/>
</dbReference>
<sequence length="472" mass="50575">MHAVAIVGSGPAGMMLAAELALAGVEPMVLERRATPELESARSGGLQARTIEVLDLRGVGERFVSQGQAAQVVHFPVPLDISDFPSRRPYGLALWQNKFEAILREWVTELGVTVERGCEVTGLTQHDDGVDLELAGGRTVRAQYVLGCDGGRSAVRKLAGIEFPGWDPASSSLVAEAKIADESEVGNLRRDDKGVYAIGKLDDGYARMVVREDELGRTSDPTLEDLRGAMIAVWGSDFGVHEPRWISRFTDTSRQAANYRAGRVLLAGDAAHVHSPVGGQGLNTGVQDAFNLGWKLAAVVKGEMPDTLLDSYHDERHPVGARVIQQTMAMTSLNLGDPRSLALRDTIAEVMAFDEPRRFMAGALSGLDIHYDLGEGHPLLGRRMPDLELTGGGTVYELLHTARPVLLNFGGAPLEAGVRVVDAAYDGPWELPVIGEVAAPSAVLVRPDGHVAWVGEDGSDAGLADAVTRWFG</sequence>
<keyword evidence="2" id="KW-0285">Flavoprotein</keyword>
<comment type="caution">
    <text evidence="5">The sequence shown here is derived from an EMBL/GenBank/DDBJ whole genome shotgun (WGS) entry which is preliminary data.</text>
</comment>
<gene>
    <name evidence="5" type="ORF">OJ962_29185</name>
</gene>
<dbReference type="InterPro" id="IPR002938">
    <property type="entry name" value="FAD-bd"/>
</dbReference>
<organism evidence="5 6">
    <name type="scientific">Solirubrobacter deserti</name>
    <dbReference type="NCBI Taxonomy" id="2282478"/>
    <lineage>
        <taxon>Bacteria</taxon>
        <taxon>Bacillati</taxon>
        <taxon>Actinomycetota</taxon>
        <taxon>Thermoleophilia</taxon>
        <taxon>Solirubrobacterales</taxon>
        <taxon>Solirubrobacteraceae</taxon>
        <taxon>Solirubrobacter</taxon>
    </lineage>
</organism>
<dbReference type="SUPFAM" id="SSF51905">
    <property type="entry name" value="FAD/NAD(P)-binding domain"/>
    <property type="match status" value="1"/>
</dbReference>
<comment type="cofactor">
    <cofactor evidence="1">
        <name>FAD</name>
        <dbReference type="ChEBI" id="CHEBI:57692"/>
    </cofactor>
</comment>
<evidence type="ECO:0000313" key="5">
    <source>
        <dbReference type="EMBL" id="MDA0141603.1"/>
    </source>
</evidence>
<dbReference type="InterPro" id="IPR050641">
    <property type="entry name" value="RIFMO-like"/>
</dbReference>
<reference evidence="5" key="1">
    <citation type="submission" date="2022-10" db="EMBL/GenBank/DDBJ databases">
        <title>The WGS of Solirubrobacter sp. CPCC 204708.</title>
        <authorList>
            <person name="Jiang Z."/>
        </authorList>
    </citation>
    <scope>NUCLEOTIDE SEQUENCE</scope>
    <source>
        <strain evidence="5">CPCC 204708</strain>
    </source>
</reference>
<evidence type="ECO:0000256" key="3">
    <source>
        <dbReference type="ARBA" id="ARBA00022827"/>
    </source>
</evidence>
<accession>A0ABT4RSM9</accession>
<evidence type="ECO:0000256" key="1">
    <source>
        <dbReference type="ARBA" id="ARBA00001974"/>
    </source>
</evidence>
<dbReference type="Gene3D" id="3.40.30.120">
    <property type="match status" value="1"/>
</dbReference>
<feature type="domain" description="FAD-binding" evidence="4">
    <location>
        <begin position="3"/>
        <end position="327"/>
    </location>
</feature>
<dbReference type="EMBL" id="JAPCID010000060">
    <property type="protein sequence ID" value="MDA0141603.1"/>
    <property type="molecule type" value="Genomic_DNA"/>
</dbReference>
<protein>
    <submittedName>
        <fullName evidence="5">FAD-dependent monooxygenase</fullName>
    </submittedName>
</protein>
<keyword evidence="5" id="KW-0560">Oxidoreductase</keyword>
<keyword evidence="6" id="KW-1185">Reference proteome</keyword>